<feature type="region of interest" description="Disordered" evidence="1">
    <location>
        <begin position="1"/>
        <end position="77"/>
    </location>
</feature>
<keyword evidence="3" id="KW-1185">Reference proteome</keyword>
<name>A0A9P6CAM7_9AGAR</name>
<evidence type="ECO:0008006" key="4">
    <source>
        <dbReference type="Google" id="ProtNLM"/>
    </source>
</evidence>
<sequence length="189" mass="20497">MSFEQPEHPVTSQDIPPIQTPIAAAPITFMSAPPNNRATMPDTGLPSLPTTGIEQANGTSNSPTEDTTAQPPSAPVIDGARLSPSELDDAVNASPLRDVDPQIVEALRGKDRIYVLKLGELMEGLINDERRQRIELAPASTYQRLLVHRCSAYYKLVPETEPNIGVSSPRAHCCTSIQNYASIIDRPSK</sequence>
<dbReference type="PANTHER" id="PTHR15672">
    <property type="entry name" value="CAMP-REGULATED PHOSPHOPROTEIN 21 RELATED R3H DOMAIN CONTAINING PROTEIN"/>
    <property type="match status" value="1"/>
</dbReference>
<comment type="caution">
    <text evidence="2">The sequence shown here is derived from an EMBL/GenBank/DDBJ whole genome shotgun (WGS) entry which is preliminary data.</text>
</comment>
<dbReference type="PANTHER" id="PTHR15672:SF8">
    <property type="entry name" value="PROTEIN ENCORE"/>
    <property type="match status" value="1"/>
</dbReference>
<dbReference type="OrthoDB" id="278430at2759"/>
<feature type="compositionally biased region" description="Low complexity" evidence="1">
    <location>
        <begin position="15"/>
        <end position="28"/>
    </location>
</feature>
<dbReference type="Proteomes" id="UP000807342">
    <property type="component" value="Unassembled WGS sequence"/>
</dbReference>
<organism evidence="2 3">
    <name type="scientific">Macrolepiota fuliginosa MF-IS2</name>
    <dbReference type="NCBI Taxonomy" id="1400762"/>
    <lineage>
        <taxon>Eukaryota</taxon>
        <taxon>Fungi</taxon>
        <taxon>Dikarya</taxon>
        <taxon>Basidiomycota</taxon>
        <taxon>Agaricomycotina</taxon>
        <taxon>Agaricomycetes</taxon>
        <taxon>Agaricomycetidae</taxon>
        <taxon>Agaricales</taxon>
        <taxon>Agaricineae</taxon>
        <taxon>Agaricaceae</taxon>
        <taxon>Macrolepiota</taxon>
    </lineage>
</organism>
<feature type="compositionally biased region" description="Polar residues" evidence="1">
    <location>
        <begin position="48"/>
        <end position="71"/>
    </location>
</feature>
<proteinExistence type="predicted"/>
<dbReference type="CDD" id="cd02642">
    <property type="entry name" value="R3H_encore_like"/>
    <property type="match status" value="1"/>
</dbReference>
<accession>A0A9P6CAM7</accession>
<evidence type="ECO:0000313" key="3">
    <source>
        <dbReference type="Proteomes" id="UP000807342"/>
    </source>
</evidence>
<dbReference type="GO" id="GO:0003676">
    <property type="term" value="F:nucleic acid binding"/>
    <property type="evidence" value="ECO:0007669"/>
    <property type="project" value="InterPro"/>
</dbReference>
<dbReference type="Gene3D" id="3.30.1370.50">
    <property type="entry name" value="R3H-like domain"/>
    <property type="match status" value="1"/>
</dbReference>
<dbReference type="InterPro" id="IPR036867">
    <property type="entry name" value="R3H_dom_sf"/>
</dbReference>
<reference evidence="2" key="1">
    <citation type="submission" date="2020-11" db="EMBL/GenBank/DDBJ databases">
        <authorList>
            <consortium name="DOE Joint Genome Institute"/>
            <person name="Ahrendt S."/>
            <person name="Riley R."/>
            <person name="Andreopoulos W."/>
            <person name="Labutti K."/>
            <person name="Pangilinan J."/>
            <person name="Ruiz-Duenas F.J."/>
            <person name="Barrasa J.M."/>
            <person name="Sanchez-Garcia M."/>
            <person name="Camarero S."/>
            <person name="Miyauchi S."/>
            <person name="Serrano A."/>
            <person name="Linde D."/>
            <person name="Babiker R."/>
            <person name="Drula E."/>
            <person name="Ayuso-Fernandez I."/>
            <person name="Pacheco R."/>
            <person name="Padilla G."/>
            <person name="Ferreira P."/>
            <person name="Barriuso J."/>
            <person name="Kellner H."/>
            <person name="Castanera R."/>
            <person name="Alfaro M."/>
            <person name="Ramirez L."/>
            <person name="Pisabarro A.G."/>
            <person name="Kuo A."/>
            <person name="Tritt A."/>
            <person name="Lipzen A."/>
            <person name="He G."/>
            <person name="Yan M."/>
            <person name="Ng V."/>
            <person name="Cullen D."/>
            <person name="Martin F."/>
            <person name="Rosso M.-N."/>
            <person name="Henrissat B."/>
            <person name="Hibbett D."/>
            <person name="Martinez A.T."/>
            <person name="Grigoriev I.V."/>
        </authorList>
    </citation>
    <scope>NUCLEOTIDE SEQUENCE</scope>
    <source>
        <strain evidence="2">MF-IS2</strain>
    </source>
</reference>
<dbReference type="InterPro" id="IPR051937">
    <property type="entry name" value="R3H_domain_containing"/>
</dbReference>
<protein>
    <recommendedName>
        <fullName evidence="4">R3H domain-containing protein</fullName>
    </recommendedName>
</protein>
<gene>
    <name evidence="2" type="ORF">P691DRAFT_443888</name>
</gene>
<dbReference type="SUPFAM" id="SSF82708">
    <property type="entry name" value="R3H domain"/>
    <property type="match status" value="1"/>
</dbReference>
<evidence type="ECO:0000313" key="2">
    <source>
        <dbReference type="EMBL" id="KAF9454253.1"/>
    </source>
</evidence>
<dbReference type="AlphaFoldDB" id="A0A9P6CAM7"/>
<dbReference type="EMBL" id="MU151055">
    <property type="protein sequence ID" value="KAF9454253.1"/>
    <property type="molecule type" value="Genomic_DNA"/>
</dbReference>
<evidence type="ECO:0000256" key="1">
    <source>
        <dbReference type="SAM" id="MobiDB-lite"/>
    </source>
</evidence>